<evidence type="ECO:0000256" key="4">
    <source>
        <dbReference type="ARBA" id="ARBA00022842"/>
    </source>
</evidence>
<evidence type="ECO:0000256" key="1">
    <source>
        <dbReference type="ARBA" id="ARBA00001946"/>
    </source>
</evidence>
<protein>
    <submittedName>
        <fullName evidence="6">Unannotated protein</fullName>
    </submittedName>
</protein>
<accession>A0A6J6H9Q7</accession>
<dbReference type="GO" id="GO:0019213">
    <property type="term" value="F:deacetylase activity"/>
    <property type="evidence" value="ECO:0007669"/>
    <property type="project" value="TreeGrafter"/>
</dbReference>
<dbReference type="EMBL" id="CAFBNA010000071">
    <property type="protein sequence ID" value="CAB4936530.1"/>
    <property type="molecule type" value="Genomic_DNA"/>
</dbReference>
<keyword evidence="2" id="KW-0479">Metal-binding</keyword>
<sequence>MRVGAVSGDTVTPVTTLAERLGYAADARLVIINSDDLGLCHASNTGTYESLRQGVCTSATLMVPCAWAREAASDFSGEDIGVHLTLNAELERYRWGPITHAPSLLDGDGGFPRTVADLWDHADLDEVRRECRAQIERAILWGFDVSHLDSHMGALQLRPEFFDVYLDLAVEFALPLRLSGASTERSIGFPFRRLAAEEGIISPDNFLYVNGVGSRRVIEKAVFELRPGVTEMYVHPATDTPELRAIGTDWAARVDDLHLVCHDSRLRAMLERSGAVLIGYRELRELQRAG</sequence>
<dbReference type="GO" id="GO:0005975">
    <property type="term" value="P:carbohydrate metabolic process"/>
    <property type="evidence" value="ECO:0007669"/>
    <property type="project" value="InterPro"/>
</dbReference>
<comment type="cofactor">
    <cofactor evidence="1">
        <name>Mg(2+)</name>
        <dbReference type="ChEBI" id="CHEBI:18420"/>
    </cofactor>
</comment>
<dbReference type="GO" id="GO:0046872">
    <property type="term" value="F:metal ion binding"/>
    <property type="evidence" value="ECO:0007669"/>
    <property type="project" value="UniProtKB-KW"/>
</dbReference>
<organism evidence="6">
    <name type="scientific">freshwater metagenome</name>
    <dbReference type="NCBI Taxonomy" id="449393"/>
    <lineage>
        <taxon>unclassified sequences</taxon>
        <taxon>metagenomes</taxon>
        <taxon>ecological metagenomes</taxon>
    </lineage>
</organism>
<dbReference type="Pfam" id="PF04794">
    <property type="entry name" value="YdjC"/>
    <property type="match status" value="1"/>
</dbReference>
<dbReference type="CDD" id="cd10802">
    <property type="entry name" value="YdjC_TTHB029_like"/>
    <property type="match status" value="1"/>
</dbReference>
<dbReference type="PANTHER" id="PTHR31609:SF1">
    <property type="entry name" value="CARBOHYDRATE DEACETYLASE"/>
    <property type="match status" value="1"/>
</dbReference>
<dbReference type="GO" id="GO:0016787">
    <property type="term" value="F:hydrolase activity"/>
    <property type="evidence" value="ECO:0007669"/>
    <property type="project" value="UniProtKB-KW"/>
</dbReference>
<dbReference type="InterPro" id="IPR011330">
    <property type="entry name" value="Glyco_hydro/deAcase_b/a-brl"/>
</dbReference>
<keyword evidence="3" id="KW-0378">Hydrolase</keyword>
<evidence type="ECO:0000256" key="3">
    <source>
        <dbReference type="ARBA" id="ARBA00022801"/>
    </source>
</evidence>
<dbReference type="EMBL" id="CAEZUO010000059">
    <property type="protein sequence ID" value="CAB4610267.1"/>
    <property type="molecule type" value="Genomic_DNA"/>
</dbReference>
<name>A0A6J6H9Q7_9ZZZZ</name>
<dbReference type="PANTHER" id="PTHR31609">
    <property type="entry name" value="YDJC DEACETYLASE FAMILY MEMBER"/>
    <property type="match status" value="1"/>
</dbReference>
<evidence type="ECO:0000313" key="6">
    <source>
        <dbReference type="EMBL" id="CAB4610267.1"/>
    </source>
</evidence>
<dbReference type="SUPFAM" id="SSF88713">
    <property type="entry name" value="Glycoside hydrolase/deacetylase"/>
    <property type="match status" value="1"/>
</dbReference>
<dbReference type="Gene3D" id="3.20.20.370">
    <property type="entry name" value="Glycoside hydrolase/deacetylase"/>
    <property type="match status" value="1"/>
</dbReference>
<gene>
    <name evidence="6" type="ORF">UFOPK1827_01225</name>
    <name evidence="7" type="ORF">UFOPK3708_01173</name>
</gene>
<dbReference type="AlphaFoldDB" id="A0A6J6H9Q7"/>
<dbReference type="InterPro" id="IPR006879">
    <property type="entry name" value="YdjC-like"/>
</dbReference>
<keyword evidence="5" id="KW-0119">Carbohydrate metabolism</keyword>
<evidence type="ECO:0000313" key="7">
    <source>
        <dbReference type="EMBL" id="CAB4936530.1"/>
    </source>
</evidence>
<evidence type="ECO:0000256" key="5">
    <source>
        <dbReference type="ARBA" id="ARBA00023277"/>
    </source>
</evidence>
<reference evidence="6" key="1">
    <citation type="submission" date="2020-05" db="EMBL/GenBank/DDBJ databases">
        <authorList>
            <person name="Chiriac C."/>
            <person name="Salcher M."/>
            <person name="Ghai R."/>
            <person name="Kavagutti S V."/>
        </authorList>
    </citation>
    <scope>NUCLEOTIDE SEQUENCE</scope>
</reference>
<proteinExistence type="predicted"/>
<keyword evidence="4" id="KW-0460">Magnesium</keyword>
<evidence type="ECO:0000256" key="2">
    <source>
        <dbReference type="ARBA" id="ARBA00022723"/>
    </source>
</evidence>